<feature type="domain" description="ComEC/Rec2-related protein" evidence="8">
    <location>
        <begin position="218"/>
        <end position="489"/>
    </location>
</feature>
<gene>
    <name evidence="10" type="ORF">EP867_08020</name>
</gene>
<dbReference type="RefSeq" id="WP_128487966.1">
    <property type="nucleotide sequence ID" value="NZ_JBHLXB010000017.1"/>
</dbReference>
<evidence type="ECO:0000259" key="9">
    <source>
        <dbReference type="Pfam" id="PF13567"/>
    </source>
</evidence>
<evidence type="ECO:0000256" key="6">
    <source>
        <dbReference type="SAM" id="MobiDB-lite"/>
    </source>
</evidence>
<dbReference type="NCBIfam" id="TIGR00360">
    <property type="entry name" value="ComEC_N-term"/>
    <property type="match status" value="1"/>
</dbReference>
<keyword evidence="2" id="KW-1003">Cell membrane</keyword>
<evidence type="ECO:0000313" key="11">
    <source>
        <dbReference type="Proteomes" id="UP000287168"/>
    </source>
</evidence>
<dbReference type="PANTHER" id="PTHR30619:SF7">
    <property type="entry name" value="BETA-LACTAMASE DOMAIN PROTEIN"/>
    <property type="match status" value="1"/>
</dbReference>
<feature type="region of interest" description="Disordered" evidence="6">
    <location>
        <begin position="639"/>
        <end position="659"/>
    </location>
</feature>
<keyword evidence="3 7" id="KW-0812">Transmembrane</keyword>
<evidence type="ECO:0000259" key="8">
    <source>
        <dbReference type="Pfam" id="PF03772"/>
    </source>
</evidence>
<feature type="transmembrane region" description="Helical" evidence="7">
    <location>
        <begin position="495"/>
        <end position="511"/>
    </location>
</feature>
<keyword evidence="4 7" id="KW-1133">Transmembrane helix</keyword>
<dbReference type="InterPro" id="IPR025405">
    <property type="entry name" value="DUF4131"/>
</dbReference>
<name>A0A444MCC9_9RHOB</name>
<dbReference type="Pfam" id="PF13567">
    <property type="entry name" value="DUF4131"/>
    <property type="match status" value="1"/>
</dbReference>
<feature type="transmembrane region" description="Helical" evidence="7">
    <location>
        <begin position="16"/>
        <end position="37"/>
    </location>
</feature>
<keyword evidence="11" id="KW-1185">Reference proteome</keyword>
<comment type="subcellular location">
    <subcellularLocation>
        <location evidence="1">Cell membrane</location>
        <topology evidence="1">Multi-pass membrane protein</topology>
    </subcellularLocation>
</comment>
<evidence type="ECO:0000256" key="5">
    <source>
        <dbReference type="ARBA" id="ARBA00023136"/>
    </source>
</evidence>
<feature type="domain" description="DUF4131" evidence="9">
    <location>
        <begin position="25"/>
        <end position="177"/>
    </location>
</feature>
<dbReference type="InterPro" id="IPR052159">
    <property type="entry name" value="Competence_DNA_uptake"/>
</dbReference>
<comment type="caution">
    <text evidence="10">The sequence shown here is derived from an EMBL/GenBank/DDBJ whole genome shotgun (WGS) entry which is preliminary data.</text>
</comment>
<feature type="transmembrane region" description="Helical" evidence="7">
    <location>
        <begin position="377"/>
        <end position="396"/>
    </location>
</feature>
<feature type="transmembrane region" description="Helical" evidence="7">
    <location>
        <begin position="416"/>
        <end position="435"/>
    </location>
</feature>
<evidence type="ECO:0000256" key="3">
    <source>
        <dbReference type="ARBA" id="ARBA00022692"/>
    </source>
</evidence>
<dbReference type="AlphaFoldDB" id="A0A444MCC9"/>
<evidence type="ECO:0000256" key="7">
    <source>
        <dbReference type="SAM" id="Phobius"/>
    </source>
</evidence>
<dbReference type="GO" id="GO:0005886">
    <property type="term" value="C:plasma membrane"/>
    <property type="evidence" value="ECO:0007669"/>
    <property type="project" value="UniProtKB-SubCell"/>
</dbReference>
<feature type="transmembrane region" description="Helical" evidence="7">
    <location>
        <begin position="277"/>
        <end position="295"/>
    </location>
</feature>
<dbReference type="Pfam" id="PF03772">
    <property type="entry name" value="Competence"/>
    <property type="match status" value="1"/>
</dbReference>
<dbReference type="InterPro" id="IPR004477">
    <property type="entry name" value="ComEC_N"/>
</dbReference>
<evidence type="ECO:0000256" key="2">
    <source>
        <dbReference type="ARBA" id="ARBA00022475"/>
    </source>
</evidence>
<organism evidence="10 11">
    <name type="scientific">Falsigemmobacter intermedius</name>
    <dbReference type="NCBI Taxonomy" id="1553448"/>
    <lineage>
        <taxon>Bacteria</taxon>
        <taxon>Pseudomonadati</taxon>
        <taxon>Pseudomonadota</taxon>
        <taxon>Alphaproteobacteria</taxon>
        <taxon>Rhodobacterales</taxon>
        <taxon>Paracoccaceae</taxon>
        <taxon>Falsigemmobacter</taxon>
    </lineage>
</organism>
<evidence type="ECO:0000256" key="1">
    <source>
        <dbReference type="ARBA" id="ARBA00004651"/>
    </source>
</evidence>
<keyword evidence="5 7" id="KW-0472">Membrane</keyword>
<dbReference type="OrthoDB" id="9790149at2"/>
<dbReference type="Proteomes" id="UP000287168">
    <property type="component" value="Unassembled WGS sequence"/>
</dbReference>
<sequence length="659" mass="68819">MLPWLPLPVALGIQAWFLWPGMPGPAPCLIAAALLLLPLAAHRFGRYRLFLAALMLASGAAGFLAAELRARSLAAPVLTGRWYGPVEGRVIHVDRSAGDRMRITLDELRPVARGNWPRKLRLTLQPGDAEAPPQPGQRVMLTAWLSPPEGPAEPGGFNFARHAWFDGLGAVGSARSPVLRLPDGEGGSATTVARLRMYLSAAIQARIPGEPGAFAAAMLTGDRSGMGAGAVADLRDSNLYHLVSISGVHMSLLAGFVYQALRFLFALWPALAMRLAAHKLAAAVALPVSVFYLVLSGGDVATLRAFIMVAVMLGAILADRRALSLHSVGLAALLILLLQPEGLTEPGFQMSFAATTALIAGLEALRRRGLPPVLAPVLLVVAGSALAGLASAPYAAAHFYRATPLGLLPNLLASPLMGFLVMPGGVLMALLAPFGLEAPARLMLGAGTWATLEVAAFAAGFEGMVQPVARPAAYGLPLLSLGGMILVLAGRRVRLAGFVILLLGASAFIRPDRPGLLISPDARLLGLMTPEGRALSHGRGAGFAARSWLAADGDSATPAQAAARPGFTGPPEDRRFTFGSLRGRYLRRLPEGDLCDGADLVILAFPAPAGEAGCRLIDTVEIAASGAMALSGDGQGGLLIRSARETPPKAWTQRPLRLP</sequence>
<protein>
    <submittedName>
        <fullName evidence="10">ComEC family competence protein</fullName>
    </submittedName>
</protein>
<dbReference type="EMBL" id="SBLC01000009">
    <property type="protein sequence ID" value="RWY41674.1"/>
    <property type="molecule type" value="Genomic_DNA"/>
</dbReference>
<feature type="transmembrane region" description="Helical" evidence="7">
    <location>
        <begin position="49"/>
        <end position="66"/>
    </location>
</feature>
<feature type="transmembrane region" description="Helical" evidence="7">
    <location>
        <begin position="301"/>
        <end position="318"/>
    </location>
</feature>
<accession>A0A444MCC9</accession>
<reference evidence="10 11" key="1">
    <citation type="journal article" date="2015" name="Int. J. Syst. Evol. Microbiol.">
        <title>Gemmobacter intermedius sp. nov., isolated from a white stork (Ciconia ciconia).</title>
        <authorList>
            <person name="Kampfer P."/>
            <person name="Jerzak L."/>
            <person name="Wilharm G."/>
            <person name="Golke J."/>
            <person name="Busse H.J."/>
            <person name="Glaeser S.P."/>
        </authorList>
    </citation>
    <scope>NUCLEOTIDE SEQUENCE [LARGE SCALE GENOMIC DNA]</scope>
    <source>
        <strain evidence="10 11">119/4</strain>
    </source>
</reference>
<feature type="transmembrane region" description="Helical" evidence="7">
    <location>
        <begin position="472"/>
        <end position="488"/>
    </location>
</feature>
<evidence type="ECO:0000256" key="4">
    <source>
        <dbReference type="ARBA" id="ARBA00022989"/>
    </source>
</evidence>
<feature type="transmembrane region" description="Helical" evidence="7">
    <location>
        <begin position="442"/>
        <end position="460"/>
    </location>
</feature>
<evidence type="ECO:0000313" key="10">
    <source>
        <dbReference type="EMBL" id="RWY41674.1"/>
    </source>
</evidence>
<feature type="transmembrane region" description="Helical" evidence="7">
    <location>
        <begin position="239"/>
        <end position="265"/>
    </location>
</feature>
<proteinExistence type="predicted"/>
<dbReference type="PANTHER" id="PTHR30619">
    <property type="entry name" value="DNA INTERNALIZATION/COMPETENCE PROTEIN COMEC/REC2"/>
    <property type="match status" value="1"/>
</dbReference>